<evidence type="ECO:0000313" key="2">
    <source>
        <dbReference type="EMBL" id="GAT44554.1"/>
    </source>
</evidence>
<evidence type="ECO:0000313" key="3">
    <source>
        <dbReference type="Proteomes" id="UP000815677"/>
    </source>
</evidence>
<accession>A0ABQ0L069</accession>
<dbReference type="EMBL" id="DF839829">
    <property type="protein sequence ID" value="GAT44554.1"/>
    <property type="molecule type" value="Genomic_DNA"/>
</dbReference>
<organism evidence="2 3">
    <name type="scientific">Mycena chlorophos</name>
    <name type="common">Agaric fungus</name>
    <name type="synonym">Agaricus chlorophos</name>
    <dbReference type="NCBI Taxonomy" id="658473"/>
    <lineage>
        <taxon>Eukaryota</taxon>
        <taxon>Fungi</taxon>
        <taxon>Dikarya</taxon>
        <taxon>Basidiomycota</taxon>
        <taxon>Agaricomycotina</taxon>
        <taxon>Agaricomycetes</taxon>
        <taxon>Agaricomycetidae</taxon>
        <taxon>Agaricales</taxon>
        <taxon>Marasmiineae</taxon>
        <taxon>Mycenaceae</taxon>
        <taxon>Mycena</taxon>
    </lineage>
</organism>
<evidence type="ECO:0000256" key="1">
    <source>
        <dbReference type="SAM" id="MobiDB-lite"/>
    </source>
</evidence>
<reference evidence="2" key="1">
    <citation type="submission" date="2014-09" db="EMBL/GenBank/DDBJ databases">
        <title>Genome sequence of the luminous mushroom Mycena chlorophos for searching fungal bioluminescence genes.</title>
        <authorList>
            <person name="Tanaka Y."/>
            <person name="Kasuga D."/>
            <person name="Oba Y."/>
            <person name="Hase S."/>
            <person name="Sato K."/>
            <person name="Oba Y."/>
            <person name="Sakakibara Y."/>
        </authorList>
    </citation>
    <scope>NUCLEOTIDE SEQUENCE</scope>
</reference>
<sequence length="191" mass="22007">MRPKNVYPLWLPELDQVTSLAVVHRVNRNTRRVFFKRRGKTSRAVLNTSHGGSTCQSSKFFAAREYSPATYALTKTVSPISRTRISGELRSRRTFAPSELRTNADTPPHGNPESSRTGRGVDASLARRRCRTRRWIVGRRGGQGAFNRKPTAMMPFRLNSRRSLRRLSRSRFARRRRWLNPARPNSLFVAR</sequence>
<feature type="region of interest" description="Disordered" evidence="1">
    <location>
        <begin position="89"/>
        <end position="124"/>
    </location>
</feature>
<dbReference type="Proteomes" id="UP000815677">
    <property type="component" value="Unassembled WGS sequence"/>
</dbReference>
<keyword evidence="3" id="KW-1185">Reference proteome</keyword>
<protein>
    <submittedName>
        <fullName evidence="2">Uncharacterized protein</fullName>
    </submittedName>
</protein>
<name>A0ABQ0L069_MYCCL</name>
<proteinExistence type="predicted"/>
<gene>
    <name evidence="2" type="ORF">MCHLO_02169</name>
</gene>